<dbReference type="PROSITE" id="PS51257">
    <property type="entry name" value="PROKAR_LIPOPROTEIN"/>
    <property type="match status" value="1"/>
</dbReference>
<dbReference type="Pfam" id="PF00497">
    <property type="entry name" value="SBP_bac_3"/>
    <property type="match status" value="1"/>
</dbReference>
<name>A0A2M9D2S4_9MICO</name>
<dbReference type="InterPro" id="IPR001320">
    <property type="entry name" value="Iontro_rcpt_C"/>
</dbReference>
<dbReference type="SMART" id="SM00062">
    <property type="entry name" value="PBPb"/>
    <property type="match status" value="1"/>
</dbReference>
<feature type="domain" description="Solute-binding protein family 3/N-terminal" evidence="3">
    <location>
        <begin position="49"/>
        <end position="275"/>
    </location>
</feature>
<organism evidence="5 6">
    <name type="scientific">Salinibacterium amurskyense</name>
    <dbReference type="NCBI Taxonomy" id="205941"/>
    <lineage>
        <taxon>Bacteria</taxon>
        <taxon>Bacillati</taxon>
        <taxon>Actinomycetota</taxon>
        <taxon>Actinomycetes</taxon>
        <taxon>Micrococcales</taxon>
        <taxon>Microbacteriaceae</taxon>
        <taxon>Salinibacterium</taxon>
    </lineage>
</organism>
<dbReference type="GO" id="GO:0016020">
    <property type="term" value="C:membrane"/>
    <property type="evidence" value="ECO:0007669"/>
    <property type="project" value="InterPro"/>
</dbReference>
<dbReference type="AlphaFoldDB" id="A0A2M9D2S4"/>
<dbReference type="PANTHER" id="PTHR35936:SF17">
    <property type="entry name" value="ARGININE-BINDING EXTRACELLULAR PROTEIN ARTP"/>
    <property type="match status" value="1"/>
</dbReference>
<dbReference type="SMART" id="SM00079">
    <property type="entry name" value="PBPe"/>
    <property type="match status" value="1"/>
</dbReference>
<dbReference type="CDD" id="cd13530">
    <property type="entry name" value="PBP2_peptides_like"/>
    <property type="match status" value="1"/>
</dbReference>
<dbReference type="SUPFAM" id="SSF53850">
    <property type="entry name" value="Periplasmic binding protein-like II"/>
    <property type="match status" value="1"/>
</dbReference>
<evidence type="ECO:0000313" key="5">
    <source>
        <dbReference type="EMBL" id="PJJ78471.1"/>
    </source>
</evidence>
<feature type="signal peptide" evidence="2">
    <location>
        <begin position="1"/>
        <end position="26"/>
    </location>
</feature>
<dbReference type="PANTHER" id="PTHR35936">
    <property type="entry name" value="MEMBRANE-BOUND LYTIC MUREIN TRANSGLYCOSYLASE F"/>
    <property type="match status" value="1"/>
</dbReference>
<dbReference type="RefSeq" id="WP_100389514.1">
    <property type="nucleotide sequence ID" value="NZ_BMZU01000002.1"/>
</dbReference>
<gene>
    <name evidence="5" type="ORF">CLV85_2044</name>
</gene>
<feature type="domain" description="Ionotropic glutamate receptor C-terminal" evidence="4">
    <location>
        <begin position="49"/>
        <end position="274"/>
    </location>
</feature>
<comment type="caution">
    <text evidence="5">The sequence shown here is derived from an EMBL/GenBank/DDBJ whole genome shotgun (WGS) entry which is preliminary data.</text>
</comment>
<protein>
    <submittedName>
        <fullName evidence="5">Amino acid ABC transporter substrate-binding protein (PAAT family)</fullName>
    </submittedName>
</protein>
<keyword evidence="1 2" id="KW-0732">Signal</keyword>
<dbReference type="Gene3D" id="3.40.190.10">
    <property type="entry name" value="Periplasmic binding protein-like II"/>
    <property type="match status" value="2"/>
</dbReference>
<keyword evidence="6" id="KW-1185">Reference proteome</keyword>
<dbReference type="OrthoDB" id="8454826at2"/>
<evidence type="ECO:0000313" key="6">
    <source>
        <dbReference type="Proteomes" id="UP000231742"/>
    </source>
</evidence>
<evidence type="ECO:0000259" key="4">
    <source>
        <dbReference type="SMART" id="SM00079"/>
    </source>
</evidence>
<dbReference type="Proteomes" id="UP000231742">
    <property type="component" value="Unassembled WGS sequence"/>
</dbReference>
<sequence length="282" mass="29228">MTSSRHFRRALVATAAAAVLALTACSADTTADTSSTVDEGSLPTLTAGKLTIATGEPAYAPWMVDNDPTNGEGFEAAVAYALADELGFTADDVVWVRSSFDSAIAPGPKDWDLNLQQFSITEDRKQAVDFSSPYYTTTQAIIATESSAAADATTLDDLKDVVVGVASGSTSYTIAAEALGDDLSVFNSNEDGVLALTSGQIDAFVIDLPSAFYLANVEIDGGVILGQFESSAGGDEFAFVLPKNSELTSAVSEALDALAADGTLQAIQDEWLSAAVDVPVLK</sequence>
<accession>A0A2M9D2S4</accession>
<dbReference type="EMBL" id="PGFH01000002">
    <property type="protein sequence ID" value="PJJ78471.1"/>
    <property type="molecule type" value="Genomic_DNA"/>
</dbReference>
<evidence type="ECO:0000256" key="1">
    <source>
        <dbReference type="ARBA" id="ARBA00022729"/>
    </source>
</evidence>
<reference evidence="5 6" key="1">
    <citation type="submission" date="2017-11" db="EMBL/GenBank/DDBJ databases">
        <title>Genomic Encyclopedia of Archaeal and Bacterial Type Strains, Phase II (KMG-II): From Individual Species to Whole Genera.</title>
        <authorList>
            <person name="Goeker M."/>
        </authorList>
    </citation>
    <scope>NUCLEOTIDE SEQUENCE [LARGE SCALE GENOMIC DNA]</scope>
    <source>
        <strain evidence="5 6">DSM 16400</strain>
    </source>
</reference>
<evidence type="ECO:0000256" key="2">
    <source>
        <dbReference type="SAM" id="SignalP"/>
    </source>
</evidence>
<dbReference type="InterPro" id="IPR001638">
    <property type="entry name" value="Solute-binding_3/MltF_N"/>
</dbReference>
<evidence type="ECO:0000259" key="3">
    <source>
        <dbReference type="SMART" id="SM00062"/>
    </source>
</evidence>
<proteinExistence type="predicted"/>
<feature type="chain" id="PRO_5014702467" evidence="2">
    <location>
        <begin position="27"/>
        <end position="282"/>
    </location>
</feature>
<dbReference type="GO" id="GO:0015276">
    <property type="term" value="F:ligand-gated monoatomic ion channel activity"/>
    <property type="evidence" value="ECO:0007669"/>
    <property type="project" value="InterPro"/>
</dbReference>